<evidence type="ECO:0000256" key="6">
    <source>
        <dbReference type="SAM" id="MobiDB-lite"/>
    </source>
</evidence>
<keyword evidence="5 7" id="KW-0472">Membrane</keyword>
<dbReference type="AlphaFoldDB" id="A0A852VMI1"/>
<feature type="domain" description="Multidrug resistance protein MdtA-like beta-barrel" evidence="10">
    <location>
        <begin position="245"/>
        <end position="328"/>
    </location>
</feature>
<dbReference type="Gene3D" id="2.40.50.100">
    <property type="match status" value="1"/>
</dbReference>
<organism evidence="11 12">
    <name type="scientific">Tunturiibacter lichenicola</name>
    <dbReference type="NCBI Taxonomy" id="2051959"/>
    <lineage>
        <taxon>Bacteria</taxon>
        <taxon>Pseudomonadati</taxon>
        <taxon>Acidobacteriota</taxon>
        <taxon>Terriglobia</taxon>
        <taxon>Terriglobales</taxon>
        <taxon>Acidobacteriaceae</taxon>
        <taxon>Tunturiibacter</taxon>
    </lineage>
</organism>
<dbReference type="InterPro" id="IPR058624">
    <property type="entry name" value="MdtA-like_HH"/>
</dbReference>
<dbReference type="Proteomes" id="UP000564385">
    <property type="component" value="Unassembled WGS sequence"/>
</dbReference>
<evidence type="ECO:0000256" key="3">
    <source>
        <dbReference type="ARBA" id="ARBA00022475"/>
    </source>
</evidence>
<accession>A0A852VMI1</accession>
<dbReference type="Gene3D" id="1.10.287.470">
    <property type="entry name" value="Helix hairpin bin"/>
    <property type="match status" value="1"/>
</dbReference>
<keyword evidence="7" id="KW-1133">Transmembrane helix</keyword>
<feature type="transmembrane region" description="Helical" evidence="7">
    <location>
        <begin position="30"/>
        <end position="51"/>
    </location>
</feature>
<evidence type="ECO:0000256" key="2">
    <source>
        <dbReference type="ARBA" id="ARBA00009477"/>
    </source>
</evidence>
<proteinExistence type="inferred from homology"/>
<feature type="domain" description="Multidrug resistance protein MdtA-like alpha-helical hairpin" evidence="8">
    <location>
        <begin position="138"/>
        <end position="207"/>
    </location>
</feature>
<evidence type="ECO:0000313" key="12">
    <source>
        <dbReference type="Proteomes" id="UP000564385"/>
    </source>
</evidence>
<dbReference type="InterPro" id="IPR058625">
    <property type="entry name" value="MdtA-like_BSH"/>
</dbReference>
<dbReference type="Pfam" id="PF25917">
    <property type="entry name" value="BSH_RND"/>
    <property type="match status" value="1"/>
</dbReference>
<dbReference type="PANTHER" id="PTHR30469">
    <property type="entry name" value="MULTIDRUG RESISTANCE PROTEIN MDTA"/>
    <property type="match status" value="1"/>
</dbReference>
<dbReference type="Gene3D" id="2.40.420.20">
    <property type="match status" value="1"/>
</dbReference>
<comment type="similarity">
    <text evidence="2">Belongs to the membrane fusion protein (MFP) (TC 8.A.1) family.</text>
</comment>
<evidence type="ECO:0000256" key="5">
    <source>
        <dbReference type="ARBA" id="ARBA00023136"/>
    </source>
</evidence>
<evidence type="ECO:0000259" key="8">
    <source>
        <dbReference type="Pfam" id="PF25876"/>
    </source>
</evidence>
<dbReference type="InterPro" id="IPR058626">
    <property type="entry name" value="MdtA-like_b-barrel"/>
</dbReference>
<comment type="caution">
    <text evidence="11">The sequence shown here is derived from an EMBL/GenBank/DDBJ whole genome shotgun (WGS) entry which is preliminary data.</text>
</comment>
<dbReference type="InterPro" id="IPR006143">
    <property type="entry name" value="RND_pump_MFP"/>
</dbReference>
<keyword evidence="7" id="KW-0812">Transmembrane</keyword>
<sequence>MPAESHEQHPIVGPDHQLPAPPPTSSRSKLLRVIVWVVLLLIFAIGFFLVLRHHEDSGTNAAPKRGAGGGAVALTTATAQKGNIGVYLDAIGTVTPVYTASITSQVTGPVVAVRFKEGQVVRKGDPLIEIDPRPFEATLMQAQGVLERDQATLAQATMDLNRYRDAWSRNAIPKQTLDDQEKIVLQDAGTVKNDEGTVKFDQIQVGYCHIRAPISGRVGLRLVDPGNVVQASGTTTLAVITQMQPITVIFTVPEDNLGQIQPRLRQQAKLAVDAYDRAALKQIATGTLLTLDNQIDTTTGTVKARATFENKDSSLFPNEFVNARLLVNTLQGATLIPTSAIQHNGTASFVYVLQNNTAHMRSVKPGVVEGETAQVTGINPGDVVANSSFDKLQDNSKVSVSNKPIPAAATAGSSAP</sequence>
<name>A0A852VMI1_9BACT</name>
<dbReference type="Pfam" id="PF25876">
    <property type="entry name" value="HH_MFP_RND"/>
    <property type="match status" value="1"/>
</dbReference>
<dbReference type="GO" id="GO:0015562">
    <property type="term" value="F:efflux transmembrane transporter activity"/>
    <property type="evidence" value="ECO:0007669"/>
    <property type="project" value="TreeGrafter"/>
</dbReference>
<dbReference type="EMBL" id="JACCCU010000003">
    <property type="protein sequence ID" value="NYF91614.1"/>
    <property type="molecule type" value="Genomic_DNA"/>
</dbReference>
<dbReference type="SUPFAM" id="SSF111369">
    <property type="entry name" value="HlyD-like secretion proteins"/>
    <property type="match status" value="1"/>
</dbReference>
<evidence type="ECO:0000256" key="1">
    <source>
        <dbReference type="ARBA" id="ARBA00004236"/>
    </source>
</evidence>
<keyword evidence="4" id="KW-0997">Cell inner membrane</keyword>
<comment type="subcellular location">
    <subcellularLocation>
        <location evidence="1">Cell membrane</location>
    </subcellularLocation>
</comment>
<keyword evidence="3" id="KW-1003">Cell membrane</keyword>
<evidence type="ECO:0000256" key="4">
    <source>
        <dbReference type="ARBA" id="ARBA00022519"/>
    </source>
</evidence>
<gene>
    <name evidence="11" type="ORF">HDF08_003733</name>
</gene>
<feature type="region of interest" description="Disordered" evidence="6">
    <location>
        <begin position="1"/>
        <end position="23"/>
    </location>
</feature>
<evidence type="ECO:0000313" key="11">
    <source>
        <dbReference type="EMBL" id="NYF91614.1"/>
    </source>
</evidence>
<evidence type="ECO:0000256" key="7">
    <source>
        <dbReference type="SAM" id="Phobius"/>
    </source>
</evidence>
<reference evidence="11 12" key="1">
    <citation type="submission" date="2020-07" db="EMBL/GenBank/DDBJ databases">
        <title>Genomic Encyclopedia of Type Strains, Phase IV (KMG-V): Genome sequencing to study the core and pangenomes of soil and plant-associated prokaryotes.</title>
        <authorList>
            <person name="Whitman W."/>
        </authorList>
    </citation>
    <scope>NUCLEOTIDE SEQUENCE [LARGE SCALE GENOMIC DNA]</scope>
    <source>
        <strain evidence="11 12">M8UP22</strain>
    </source>
</reference>
<dbReference type="Gene3D" id="2.40.30.170">
    <property type="match status" value="1"/>
</dbReference>
<dbReference type="GO" id="GO:1990281">
    <property type="term" value="C:efflux pump complex"/>
    <property type="evidence" value="ECO:0007669"/>
    <property type="project" value="TreeGrafter"/>
</dbReference>
<feature type="domain" description="Multidrug resistance protein MdtA-like barrel-sandwich hybrid" evidence="9">
    <location>
        <begin position="99"/>
        <end position="241"/>
    </location>
</feature>
<dbReference type="PANTHER" id="PTHR30469:SF12">
    <property type="entry name" value="MULTIDRUG RESISTANCE PROTEIN MDTA"/>
    <property type="match status" value="1"/>
</dbReference>
<feature type="region of interest" description="Disordered" evidence="6">
    <location>
        <begin position="395"/>
        <end position="416"/>
    </location>
</feature>
<dbReference type="NCBIfam" id="TIGR01730">
    <property type="entry name" value="RND_mfp"/>
    <property type="match status" value="1"/>
</dbReference>
<protein>
    <submittedName>
        <fullName evidence="11">Multidrug efflux system membrane fusion protein</fullName>
    </submittedName>
</protein>
<dbReference type="Pfam" id="PF25944">
    <property type="entry name" value="Beta-barrel_RND"/>
    <property type="match status" value="1"/>
</dbReference>
<evidence type="ECO:0000259" key="9">
    <source>
        <dbReference type="Pfam" id="PF25917"/>
    </source>
</evidence>
<evidence type="ECO:0000259" key="10">
    <source>
        <dbReference type="Pfam" id="PF25944"/>
    </source>
</evidence>